<name>A0A0F5I644_BACTR</name>
<evidence type="ECO:0000313" key="2">
    <source>
        <dbReference type="EMBL" id="KKB40750.1"/>
    </source>
</evidence>
<feature type="region of interest" description="Disordered" evidence="1">
    <location>
        <begin position="46"/>
        <end position="67"/>
    </location>
</feature>
<evidence type="ECO:0000313" key="3">
    <source>
        <dbReference type="Proteomes" id="UP000031563"/>
    </source>
</evidence>
<comment type="caution">
    <text evidence="2">The sequence shown here is derived from an EMBL/GenBank/DDBJ whole genome shotgun (WGS) entry which is preliminary data.</text>
</comment>
<organism evidence="2 3">
    <name type="scientific">Bacillus thermotolerans</name>
    <name type="common">Quasibacillus thermotolerans</name>
    <dbReference type="NCBI Taxonomy" id="1221996"/>
    <lineage>
        <taxon>Bacteria</taxon>
        <taxon>Bacillati</taxon>
        <taxon>Bacillota</taxon>
        <taxon>Bacilli</taxon>
        <taxon>Bacillales</taxon>
        <taxon>Bacillaceae</taxon>
        <taxon>Bacillus</taxon>
    </lineage>
</organism>
<accession>A0A0F5I644</accession>
<reference evidence="2" key="1">
    <citation type="submission" date="2015-02" db="EMBL/GenBank/DDBJ databases">
        <title>Genome Assembly of Bacillaceae bacterium MTCC 8252.</title>
        <authorList>
            <person name="Verma A."/>
            <person name="Khatri I."/>
            <person name="Mual P."/>
            <person name="Subramanian S."/>
            <person name="Krishnamurthi S."/>
        </authorList>
    </citation>
    <scope>NUCLEOTIDE SEQUENCE [LARGE SCALE GENOMIC DNA]</scope>
    <source>
        <strain evidence="2">MTCC 8252</strain>
    </source>
</reference>
<dbReference type="OrthoDB" id="2706316at2"/>
<sequence>MMGYILPVPQYQYIQYRERVTNDTGRRYSQVSPIEKADFKEALDQQGYAASITPEKQTSPRRLPKKKQHELFHKHLAKFSGKGERLDQRT</sequence>
<dbReference type="EMBL" id="JWIR02000027">
    <property type="protein sequence ID" value="KKB40750.1"/>
    <property type="molecule type" value="Genomic_DNA"/>
</dbReference>
<keyword evidence="3" id="KW-1185">Reference proteome</keyword>
<proteinExistence type="predicted"/>
<protein>
    <submittedName>
        <fullName evidence="2">Uncharacterized protein</fullName>
    </submittedName>
</protein>
<gene>
    <name evidence="2" type="ORF">QY95_01324</name>
</gene>
<dbReference type="Proteomes" id="UP000031563">
    <property type="component" value="Unassembled WGS sequence"/>
</dbReference>
<dbReference type="AlphaFoldDB" id="A0A0F5I644"/>
<evidence type="ECO:0000256" key="1">
    <source>
        <dbReference type="SAM" id="MobiDB-lite"/>
    </source>
</evidence>